<reference evidence="4" key="1">
    <citation type="journal article" date="2015" name="Nature">
        <title>Complex archaea that bridge the gap between prokaryotes and eukaryotes.</title>
        <authorList>
            <person name="Spang A."/>
            <person name="Saw J.H."/>
            <person name="Jorgensen S.L."/>
            <person name="Zaremba-Niedzwiedzka K."/>
            <person name="Martijn J."/>
            <person name="Lind A.E."/>
            <person name="van Eijk R."/>
            <person name="Schleper C."/>
            <person name="Guy L."/>
            <person name="Ettema T.J."/>
        </authorList>
    </citation>
    <scope>NUCLEOTIDE SEQUENCE</scope>
</reference>
<dbReference type="InterPro" id="IPR017853">
    <property type="entry name" value="GH"/>
</dbReference>
<dbReference type="InterPro" id="IPR002053">
    <property type="entry name" value="Glyco_hydro_25"/>
</dbReference>
<comment type="caution">
    <text evidence="4">The sequence shown here is derived from an EMBL/GenBank/DDBJ whole genome shotgun (WGS) entry which is preliminary data.</text>
</comment>
<evidence type="ECO:0008006" key="5">
    <source>
        <dbReference type="Google" id="ProtNLM"/>
    </source>
</evidence>
<keyword evidence="3" id="KW-0326">Glycosidase</keyword>
<dbReference type="GO" id="GO:0016052">
    <property type="term" value="P:carbohydrate catabolic process"/>
    <property type="evidence" value="ECO:0007669"/>
    <property type="project" value="TreeGrafter"/>
</dbReference>
<evidence type="ECO:0000256" key="1">
    <source>
        <dbReference type="ARBA" id="ARBA00010646"/>
    </source>
</evidence>
<dbReference type="PROSITE" id="PS51904">
    <property type="entry name" value="GLYCOSYL_HYDROL_F25_2"/>
    <property type="match status" value="1"/>
</dbReference>
<sequence length="232" mass="27090">MADETEGIDVSHWTYPTDWRQWLEDGYIFGYMKVTQGTQFADSKWKLHHAEATAEDVFVGPYHYFKADTNGAVQATYFWMEAKNHKWDMPPVVDVERYYNQGMSKAVFAARLRNCLIEVERLFGVRPMIYTSRSMWHELVGSVAWASAYDLWVAHYTTYPVPLIPDDWKGKGWTMWQYIDRPRDQNRFDGGLPKFLEWMGKEGTIPPTPPGEVDIVTVKYDPNQVEVVLEET</sequence>
<dbReference type="GO" id="GO:0016998">
    <property type="term" value="P:cell wall macromolecule catabolic process"/>
    <property type="evidence" value="ECO:0007669"/>
    <property type="project" value="InterPro"/>
</dbReference>
<proteinExistence type="inferred from homology"/>
<keyword evidence="2" id="KW-0378">Hydrolase</keyword>
<accession>A0A0F9SSD5</accession>
<name>A0A0F9SSD5_9ZZZZ</name>
<gene>
    <name evidence="4" type="ORF">LCGC14_0738420</name>
</gene>
<dbReference type="Pfam" id="PF01183">
    <property type="entry name" value="Glyco_hydro_25"/>
    <property type="match status" value="1"/>
</dbReference>
<dbReference type="PANTHER" id="PTHR34135:SF2">
    <property type="entry name" value="LYSOZYME"/>
    <property type="match status" value="1"/>
</dbReference>
<dbReference type="PANTHER" id="PTHR34135">
    <property type="entry name" value="LYSOZYME"/>
    <property type="match status" value="1"/>
</dbReference>
<comment type="similarity">
    <text evidence="1">Belongs to the glycosyl hydrolase 25 family.</text>
</comment>
<organism evidence="4">
    <name type="scientific">marine sediment metagenome</name>
    <dbReference type="NCBI Taxonomy" id="412755"/>
    <lineage>
        <taxon>unclassified sequences</taxon>
        <taxon>metagenomes</taxon>
        <taxon>ecological metagenomes</taxon>
    </lineage>
</organism>
<dbReference type="EMBL" id="LAZR01001735">
    <property type="protein sequence ID" value="KKN39936.1"/>
    <property type="molecule type" value="Genomic_DNA"/>
</dbReference>
<dbReference type="GO" id="GO:0003796">
    <property type="term" value="F:lysozyme activity"/>
    <property type="evidence" value="ECO:0007669"/>
    <property type="project" value="InterPro"/>
</dbReference>
<dbReference type="InterPro" id="IPR018077">
    <property type="entry name" value="Glyco_hydro_fam25_subgr"/>
</dbReference>
<dbReference type="SMART" id="SM00641">
    <property type="entry name" value="Glyco_25"/>
    <property type="match status" value="1"/>
</dbReference>
<protein>
    <recommendedName>
        <fullName evidence="5">Lysozyme</fullName>
    </recommendedName>
</protein>
<evidence type="ECO:0000256" key="3">
    <source>
        <dbReference type="ARBA" id="ARBA00023295"/>
    </source>
</evidence>
<evidence type="ECO:0000256" key="2">
    <source>
        <dbReference type="ARBA" id="ARBA00022801"/>
    </source>
</evidence>
<evidence type="ECO:0000313" key="4">
    <source>
        <dbReference type="EMBL" id="KKN39936.1"/>
    </source>
</evidence>
<dbReference type="Gene3D" id="3.20.20.80">
    <property type="entry name" value="Glycosidases"/>
    <property type="match status" value="1"/>
</dbReference>
<dbReference type="AlphaFoldDB" id="A0A0F9SSD5"/>
<dbReference type="SUPFAM" id="SSF51445">
    <property type="entry name" value="(Trans)glycosidases"/>
    <property type="match status" value="1"/>
</dbReference>
<dbReference type="GO" id="GO:0009253">
    <property type="term" value="P:peptidoglycan catabolic process"/>
    <property type="evidence" value="ECO:0007669"/>
    <property type="project" value="InterPro"/>
</dbReference>